<evidence type="ECO:0000313" key="1">
    <source>
        <dbReference type="EMBL" id="CAG9164163.1"/>
    </source>
</evidence>
<dbReference type="Proteomes" id="UP000706525">
    <property type="component" value="Unassembled WGS sequence"/>
</dbReference>
<reference evidence="1 2" key="1">
    <citation type="submission" date="2021-08" db="EMBL/GenBank/DDBJ databases">
        <authorList>
            <person name="Peeters C."/>
        </authorList>
    </citation>
    <scope>NUCLEOTIDE SEQUENCE [LARGE SCALE GENOMIC DNA]</scope>
    <source>
        <strain evidence="1 2">LMG 32289</strain>
    </source>
</reference>
<evidence type="ECO:0000313" key="2">
    <source>
        <dbReference type="Proteomes" id="UP000706525"/>
    </source>
</evidence>
<gene>
    <name evidence="1" type="ORF">LMG32289_00503</name>
</gene>
<dbReference type="RefSeq" id="WP_223981414.1">
    <property type="nucleotide sequence ID" value="NZ_CAJZAG010000001.1"/>
</dbReference>
<proteinExistence type="predicted"/>
<sequence length="311" mass="34741">MQIALAISLGMGVTGEAVRNRFRRGAAWAQARFWQCADIGLMMRLCRLPVTPGVRALRDRLRGVTCERLRRELVDMPDGIGYPVAMRRRTMLDAAVCSAAPSVMPMLEACAAQLDEAMLRASRRGVPPVLAPLHVCSDITATVVAALTTPRRTHVFSIYGQERIGFMEARHLQAHGITVIQHAPDASPGAHRAIMRELRERAANLVIFPDILPQFSEAYLGYPMRTRDVSLFGRQARLHVGAETFARMAGGGILPFYVHWEADRLAICIFDACDDLDDVARCLEQALRAHGDQWLLWHYASLFYFNDSAER</sequence>
<protein>
    <submittedName>
        <fullName evidence="1">Uncharacterized protein</fullName>
    </submittedName>
</protein>
<dbReference type="EMBL" id="CAJZAG010000001">
    <property type="protein sequence ID" value="CAG9164163.1"/>
    <property type="molecule type" value="Genomic_DNA"/>
</dbReference>
<organism evidence="1 2">
    <name type="scientific">Cupriavidus pampae</name>
    <dbReference type="NCBI Taxonomy" id="659251"/>
    <lineage>
        <taxon>Bacteria</taxon>
        <taxon>Pseudomonadati</taxon>
        <taxon>Pseudomonadota</taxon>
        <taxon>Betaproteobacteria</taxon>
        <taxon>Burkholderiales</taxon>
        <taxon>Burkholderiaceae</taxon>
        <taxon>Cupriavidus</taxon>
    </lineage>
</organism>
<name>A0ABN7XUU5_9BURK</name>
<comment type="caution">
    <text evidence="1">The sequence shown here is derived from an EMBL/GenBank/DDBJ whole genome shotgun (WGS) entry which is preliminary data.</text>
</comment>
<accession>A0ABN7XUU5</accession>
<keyword evidence="2" id="KW-1185">Reference proteome</keyword>